<feature type="non-terminal residue" evidence="1">
    <location>
        <position position="1"/>
    </location>
</feature>
<accession>F6VP26</accession>
<dbReference type="Proteomes" id="UP000013456">
    <property type="component" value="Chromosome 3"/>
</dbReference>
<reference evidence="1" key="1">
    <citation type="journal article" date="2011" name="Nat. Biotechnol.">
        <title>Genome sequencing and comparison of two nonhuman primate animal models, the cynomolgus and Chinese rhesus macaques.</title>
        <authorList>
            <person name="Yan G."/>
            <person name="Zhang G."/>
            <person name="Fang X."/>
            <person name="Zhang Y."/>
            <person name="Li C."/>
            <person name="Ling F."/>
            <person name="Cooper D.N."/>
            <person name="Li Q."/>
            <person name="Li Y."/>
            <person name="van Gool A.J."/>
            <person name="Du H."/>
            <person name="Chen J."/>
            <person name="Chen R."/>
            <person name="Zhang P."/>
            <person name="Huang Z."/>
            <person name="Thompson J.R."/>
            <person name="Meng Y."/>
            <person name="Bai Y."/>
            <person name="Wang J."/>
            <person name="Zhuo M."/>
            <person name="Wang T."/>
            <person name="Huang Y."/>
            <person name="Wei L."/>
            <person name="Li J."/>
            <person name="Wang Z."/>
            <person name="Hu H."/>
            <person name="Yang P."/>
            <person name="Le L."/>
            <person name="Stenson P.D."/>
            <person name="Li B."/>
            <person name="Liu X."/>
            <person name="Ball E.V."/>
            <person name="An N."/>
            <person name="Huang Q."/>
            <person name="Zhang Y."/>
            <person name="Fan W."/>
            <person name="Zhang X."/>
            <person name="Li Y."/>
            <person name="Wang W."/>
            <person name="Katze M.G."/>
            <person name="Su B."/>
            <person name="Nielsen R."/>
            <person name="Yang H."/>
            <person name="Wang J."/>
            <person name="Wang X."/>
            <person name="Wang J."/>
        </authorList>
    </citation>
    <scope>NUCLEOTIDE SEQUENCE [LARGE SCALE GENOMIC DNA]</scope>
    <source>
        <strain evidence="1">CR-5</strain>
    </source>
</reference>
<organism evidence="1">
    <name type="scientific">Macaca mulatta</name>
    <name type="common">Rhesus macaque</name>
    <dbReference type="NCBI Taxonomy" id="9544"/>
    <lineage>
        <taxon>Eukaryota</taxon>
        <taxon>Metazoa</taxon>
        <taxon>Chordata</taxon>
        <taxon>Craniata</taxon>
        <taxon>Vertebrata</taxon>
        <taxon>Euteleostomi</taxon>
        <taxon>Mammalia</taxon>
        <taxon>Eutheria</taxon>
        <taxon>Euarchontoglires</taxon>
        <taxon>Primates</taxon>
        <taxon>Haplorrhini</taxon>
        <taxon>Catarrhini</taxon>
        <taxon>Cercopithecidae</taxon>
        <taxon>Cercopithecinae</taxon>
        <taxon>Macaca</taxon>
    </lineage>
</organism>
<evidence type="ECO:0000313" key="1">
    <source>
        <dbReference type="EMBL" id="EHH16994.1"/>
    </source>
</evidence>
<name>F6VP26_MACMU</name>
<gene>
    <name evidence="1" type="ORF">EGK_13275</name>
</gene>
<feature type="non-terminal residue" evidence="1">
    <location>
        <position position="66"/>
    </location>
</feature>
<sequence length="66" mass="7491">LPLGCKFRESSQMRWIRSPPSFPSSLLHTLRPRLLSAEITLQTNLPLQSPCCRLCLLRGTQAKTLK</sequence>
<dbReference type="HOGENOM" id="CLU_2837866_0_0_1"/>
<dbReference type="EMBL" id="CM001255">
    <property type="protein sequence ID" value="EHH16994.1"/>
    <property type="molecule type" value="Genomic_DNA"/>
</dbReference>
<protein>
    <submittedName>
        <fullName evidence="1">Uncharacterized protein</fullName>
    </submittedName>
</protein>
<dbReference type="AlphaFoldDB" id="F6VP26"/>
<proteinExistence type="predicted"/>